<evidence type="ECO:0000313" key="1">
    <source>
        <dbReference type="EMBL" id="SDC37042.1"/>
    </source>
</evidence>
<protein>
    <submittedName>
        <fullName evidence="1">Capsular polysaccharide export protein</fullName>
    </submittedName>
</protein>
<dbReference type="Pfam" id="PF05159">
    <property type="entry name" value="Capsule_synth"/>
    <property type="match status" value="2"/>
</dbReference>
<proteinExistence type="predicted"/>
<dbReference type="Proteomes" id="UP000242317">
    <property type="component" value="Unassembled WGS sequence"/>
</dbReference>
<gene>
    <name evidence="1" type="ORF">SAMN05421749_104267</name>
</gene>
<dbReference type="GO" id="GO:0015774">
    <property type="term" value="P:polysaccharide transport"/>
    <property type="evidence" value="ECO:0007669"/>
    <property type="project" value="InterPro"/>
</dbReference>
<dbReference type="OrthoDB" id="543755at2"/>
<dbReference type="CDD" id="cd16440">
    <property type="entry name" value="beta_Kdo_transferase_KpsC_1"/>
    <property type="match status" value="1"/>
</dbReference>
<dbReference type="RefSeq" id="WP_092619493.1">
    <property type="nucleotide sequence ID" value="NZ_FMYK01000004.1"/>
</dbReference>
<keyword evidence="2" id="KW-1185">Reference proteome</keyword>
<name>A0A1G6L0Z7_9GAMM</name>
<dbReference type="EMBL" id="FMYK01000004">
    <property type="protein sequence ID" value="SDC37042.1"/>
    <property type="molecule type" value="Genomic_DNA"/>
</dbReference>
<sequence>MLVASKGILDIQGLSALVGEPIQYFRGLKRNKHQSIAGWGRKKSFFRARSYAEQHQLDLLCLEDGFIRSMGLGKDDFPPLSIVYDRTGIYFDATQSSDLEQLIQQDETEAHNRRATQLIQHIIDAQISKYNLKFHPLDTQKFQDQKNILLIDQTFGDQSIHYAGASEASFKQMLDVAVVTHPEAKIWLKVHPDVIAGKAKGHFDLAKIVQYANVEVYAEQVNPIALLQQMDEVYVVSSQMGFEALLCGKKVHCFGMPWYAGWGQTYDQYAPNQVIGSRRQVERSVQHLFACAYLKYARYISPVTGQRCELEQILALLEVNVKGQHQLPEKLFAYGFSAWKKRFLPQFFQFPKVSLSFLKEFRHKDGQVTLAWGKNARALKDQGQQGILTVEDGFIRSSGLGANLIRPYSLVFDDVGIYYDATQASRLETILATLNLNQRQIDRAEQLITQLKQMAISKYNVGKRSQLSRPSHDRVLLVTGQVEDDESIRWGSLAIKTNLDLLKLVRTQHPDAYIIYKPHPDVQSGLRLGKIADADLQCYADKVEQDISIIQCLEIVDELHTITSLSGFEALLRGKTVYCYGMPFYAGWGLTIDVCVNERRQRRLMLSELVYGVLIEYAAYNLPATTPFKLARVNVEDVIAQIVCERSQNVTSPRLQSTFAKFRAKIKYRNIFK</sequence>
<dbReference type="CDD" id="cd16439">
    <property type="entry name" value="beta_Kdo_transferase_KpsC_2"/>
    <property type="match status" value="1"/>
</dbReference>
<evidence type="ECO:0000313" key="2">
    <source>
        <dbReference type="Proteomes" id="UP000242317"/>
    </source>
</evidence>
<dbReference type="InterPro" id="IPR007833">
    <property type="entry name" value="Capsule_polysaccharide_synth"/>
</dbReference>
<organism evidence="1 2">
    <name type="scientific">Acinetobacter marinus</name>
    <dbReference type="NCBI Taxonomy" id="281375"/>
    <lineage>
        <taxon>Bacteria</taxon>
        <taxon>Pseudomonadati</taxon>
        <taxon>Pseudomonadota</taxon>
        <taxon>Gammaproteobacteria</taxon>
        <taxon>Moraxellales</taxon>
        <taxon>Moraxellaceae</taxon>
        <taxon>Acinetobacter</taxon>
    </lineage>
</organism>
<accession>A0A1G6L0Z7</accession>
<dbReference type="GO" id="GO:0000271">
    <property type="term" value="P:polysaccharide biosynthetic process"/>
    <property type="evidence" value="ECO:0007669"/>
    <property type="project" value="InterPro"/>
</dbReference>
<reference evidence="2" key="1">
    <citation type="submission" date="2016-09" db="EMBL/GenBank/DDBJ databases">
        <authorList>
            <person name="Varghese N."/>
            <person name="Submissions S."/>
        </authorList>
    </citation>
    <scope>NUCLEOTIDE SEQUENCE [LARGE SCALE GENOMIC DNA]</scope>
    <source>
        <strain evidence="2">ANC 3699</strain>
    </source>
</reference>
<dbReference type="AlphaFoldDB" id="A0A1G6L0Z7"/>